<proteinExistence type="predicted"/>
<dbReference type="InterPro" id="IPR035897">
    <property type="entry name" value="Toll_tir_struct_dom_sf"/>
</dbReference>
<comment type="caution">
    <text evidence="4">The sequence shown here is derived from an EMBL/GenBank/DDBJ whole genome shotgun (WGS) entry which is preliminary data.</text>
</comment>
<dbReference type="SUPFAM" id="SSF52200">
    <property type="entry name" value="Toll/Interleukin receptor TIR domain"/>
    <property type="match status" value="1"/>
</dbReference>
<organism evidence="4 5">
    <name type="scientific">Saccharopolyspora phatthalungensis</name>
    <dbReference type="NCBI Taxonomy" id="664693"/>
    <lineage>
        <taxon>Bacteria</taxon>
        <taxon>Bacillati</taxon>
        <taxon>Actinomycetota</taxon>
        <taxon>Actinomycetes</taxon>
        <taxon>Pseudonocardiales</taxon>
        <taxon>Pseudonocardiaceae</taxon>
        <taxon>Saccharopolyspora</taxon>
    </lineage>
</organism>
<dbReference type="Proteomes" id="UP000584374">
    <property type="component" value="Unassembled WGS sequence"/>
</dbReference>
<protein>
    <recommendedName>
        <fullName evidence="6">SEFIR domain-containing protein</fullName>
    </recommendedName>
</protein>
<evidence type="ECO:0000259" key="3">
    <source>
        <dbReference type="PROSITE" id="PS51534"/>
    </source>
</evidence>
<dbReference type="Pfam" id="PF08357">
    <property type="entry name" value="SEFIR"/>
    <property type="match status" value="1"/>
</dbReference>
<sequence>MRLPTVFISYTHDSDEHREAVLRFAQLLAKNGIRSVNDFWADPDRRNWGEWAEKYINESNYTLVIASERYRRVGNGEVPDDENQGGQWEVAYLRERLQRSRSEWTRRILPVVLPGRLVEEIPSFLQPSGCTRYHVSELSEAGIEALYRTLTFQPEHVAPKLGRPLVLPPKSGPGSPGWETRP</sequence>
<evidence type="ECO:0008006" key="6">
    <source>
        <dbReference type="Google" id="ProtNLM"/>
    </source>
</evidence>
<keyword evidence="5" id="KW-1185">Reference proteome</keyword>
<feature type="domain" description="SEFIR" evidence="3">
    <location>
        <begin position="3"/>
        <end position="144"/>
    </location>
</feature>
<dbReference type="GO" id="GO:0007165">
    <property type="term" value="P:signal transduction"/>
    <property type="evidence" value="ECO:0007669"/>
    <property type="project" value="InterPro"/>
</dbReference>
<accession>A0A840QJQ5</accession>
<evidence type="ECO:0000313" key="4">
    <source>
        <dbReference type="EMBL" id="MBB5159255.1"/>
    </source>
</evidence>
<name>A0A840QJQ5_9PSEU</name>
<dbReference type="InterPro" id="IPR013568">
    <property type="entry name" value="SEFIR_dom"/>
</dbReference>
<evidence type="ECO:0000313" key="5">
    <source>
        <dbReference type="Proteomes" id="UP000584374"/>
    </source>
</evidence>
<gene>
    <name evidence="4" type="ORF">BJ970_006854</name>
</gene>
<feature type="region of interest" description="Disordered" evidence="1">
    <location>
        <begin position="161"/>
        <end position="182"/>
    </location>
</feature>
<dbReference type="RefSeq" id="WP_184731554.1">
    <property type="nucleotide sequence ID" value="NZ_JACHIW010000002.1"/>
</dbReference>
<reference evidence="4 5" key="1">
    <citation type="submission" date="2020-08" db="EMBL/GenBank/DDBJ databases">
        <title>Sequencing the genomes of 1000 actinobacteria strains.</title>
        <authorList>
            <person name="Klenk H.-P."/>
        </authorList>
    </citation>
    <scope>NUCLEOTIDE SEQUENCE [LARGE SCALE GENOMIC DNA]</scope>
    <source>
        <strain evidence="4 5">DSM 45584</strain>
    </source>
</reference>
<dbReference type="PROSITE" id="PS51534">
    <property type="entry name" value="SEFIR"/>
    <property type="match status" value="1"/>
</dbReference>
<dbReference type="Gene3D" id="3.40.50.10140">
    <property type="entry name" value="Toll/interleukin-1 receptor homology (TIR) domain"/>
    <property type="match status" value="1"/>
</dbReference>
<dbReference type="InterPro" id="IPR000157">
    <property type="entry name" value="TIR_dom"/>
</dbReference>
<evidence type="ECO:0000259" key="2">
    <source>
        <dbReference type="PROSITE" id="PS50104"/>
    </source>
</evidence>
<dbReference type="EMBL" id="JACHIW010000002">
    <property type="protein sequence ID" value="MBB5159255.1"/>
    <property type="molecule type" value="Genomic_DNA"/>
</dbReference>
<dbReference type="PROSITE" id="PS50104">
    <property type="entry name" value="TIR"/>
    <property type="match status" value="1"/>
</dbReference>
<dbReference type="AlphaFoldDB" id="A0A840QJQ5"/>
<evidence type="ECO:0000256" key="1">
    <source>
        <dbReference type="SAM" id="MobiDB-lite"/>
    </source>
</evidence>
<feature type="domain" description="TIR" evidence="2">
    <location>
        <begin position="2"/>
        <end position="150"/>
    </location>
</feature>